<feature type="domain" description="Carbohydrate kinase PfkB" evidence="3">
    <location>
        <begin position="3"/>
        <end position="169"/>
    </location>
</feature>
<dbReference type="InterPro" id="IPR011611">
    <property type="entry name" value="PfkB_dom"/>
</dbReference>
<reference evidence="4 5" key="1">
    <citation type="submission" date="2007-08" db="EMBL/GenBank/DDBJ databases">
        <title>Complete sequence of Thermotoga lettingae TMO.</title>
        <authorList>
            <consortium name="US DOE Joint Genome Institute"/>
            <person name="Copeland A."/>
            <person name="Lucas S."/>
            <person name="Lapidus A."/>
            <person name="Barry K."/>
            <person name="Glavina del Rio T."/>
            <person name="Dalin E."/>
            <person name="Tice H."/>
            <person name="Pitluck S."/>
            <person name="Foster B."/>
            <person name="Bruce D."/>
            <person name="Schmutz J."/>
            <person name="Larimer F."/>
            <person name="Land M."/>
            <person name="Hauser L."/>
            <person name="Kyrpides N."/>
            <person name="Mikhailova N."/>
            <person name="Nelson K."/>
            <person name="Gogarten J.P."/>
            <person name="Noll K."/>
            <person name="Richardson P."/>
        </authorList>
    </citation>
    <scope>NUCLEOTIDE SEQUENCE [LARGE SCALE GENOMIC DNA]</scope>
    <source>
        <strain evidence="5">ATCC BAA-301 / DSM 14385 / NBRC 107922 / TMO</strain>
    </source>
</reference>
<dbReference type="SUPFAM" id="SSF53613">
    <property type="entry name" value="Ribokinase-like"/>
    <property type="match status" value="1"/>
</dbReference>
<dbReference type="STRING" id="416591.Tlet_0330"/>
<accession>A8F414</accession>
<dbReference type="KEGG" id="tle:Tlet_0330"/>
<dbReference type="InterPro" id="IPR002173">
    <property type="entry name" value="Carboh/pur_kinase_PfkB_CS"/>
</dbReference>
<organism evidence="4 5">
    <name type="scientific">Pseudothermotoga lettingae (strain ATCC BAA-301 / DSM 14385 / NBRC 107922 / TMO)</name>
    <name type="common">Thermotoga lettingae</name>
    <dbReference type="NCBI Taxonomy" id="416591"/>
    <lineage>
        <taxon>Bacteria</taxon>
        <taxon>Thermotogati</taxon>
        <taxon>Thermotogota</taxon>
        <taxon>Thermotogae</taxon>
        <taxon>Thermotogales</taxon>
        <taxon>Thermotogaceae</taxon>
        <taxon>Pseudothermotoga</taxon>
    </lineage>
</organism>
<proteinExistence type="predicted"/>
<evidence type="ECO:0000256" key="2">
    <source>
        <dbReference type="ARBA" id="ARBA00022777"/>
    </source>
</evidence>
<dbReference type="HOGENOM" id="CLU_094172_0_0_0"/>
<keyword evidence="5" id="KW-1185">Reference proteome</keyword>
<evidence type="ECO:0000259" key="3">
    <source>
        <dbReference type="Pfam" id="PF00294"/>
    </source>
</evidence>
<dbReference type="PANTHER" id="PTHR10584:SF166">
    <property type="entry name" value="RIBOKINASE"/>
    <property type="match status" value="1"/>
</dbReference>
<evidence type="ECO:0000256" key="1">
    <source>
        <dbReference type="ARBA" id="ARBA00022679"/>
    </source>
</evidence>
<dbReference type="Pfam" id="PF00294">
    <property type="entry name" value="PfkB"/>
    <property type="match status" value="1"/>
</dbReference>
<gene>
    <name evidence="4" type="ordered locus">Tlet_0330</name>
</gene>
<dbReference type="InterPro" id="IPR029056">
    <property type="entry name" value="Ribokinase-like"/>
</dbReference>
<keyword evidence="1" id="KW-0808">Transferase</keyword>
<evidence type="ECO:0000313" key="5">
    <source>
        <dbReference type="Proteomes" id="UP000002016"/>
    </source>
</evidence>
<dbReference type="EMBL" id="CP000812">
    <property type="protein sequence ID" value="ABV32898.1"/>
    <property type="molecule type" value="Genomic_DNA"/>
</dbReference>
<dbReference type="PANTHER" id="PTHR10584">
    <property type="entry name" value="SUGAR KINASE"/>
    <property type="match status" value="1"/>
</dbReference>
<dbReference type="Proteomes" id="UP000002016">
    <property type="component" value="Chromosome"/>
</dbReference>
<name>A8F414_PSELT</name>
<dbReference type="eggNOG" id="COG0524">
    <property type="taxonomic scope" value="Bacteria"/>
</dbReference>
<dbReference type="GO" id="GO:0005829">
    <property type="term" value="C:cytosol"/>
    <property type="evidence" value="ECO:0007669"/>
    <property type="project" value="TreeGrafter"/>
</dbReference>
<reference evidence="4 5" key="2">
    <citation type="journal article" date="2009" name="Proc. Natl. Acad. Sci. U.S.A.">
        <title>On the chimeric nature, thermophilic origin, and phylogenetic placement of the Thermotogales.</title>
        <authorList>
            <person name="Zhaxybayeva O."/>
            <person name="Swithers K.S."/>
            <person name="Lapierre P."/>
            <person name="Fournier G.P."/>
            <person name="Bickhart D.M."/>
            <person name="DeBoy R.T."/>
            <person name="Nelson K.E."/>
            <person name="Nesbo C.L."/>
            <person name="Doolittle W.F."/>
            <person name="Gogarten J.P."/>
            <person name="Noll K.M."/>
        </authorList>
    </citation>
    <scope>NUCLEOTIDE SEQUENCE [LARGE SCALE GENOMIC DNA]</scope>
    <source>
        <strain evidence="5">ATCC BAA-301 / DSM 14385 / NBRC 107922 / TMO</strain>
    </source>
</reference>
<protein>
    <submittedName>
        <fullName evidence="4">PfkB domain protein</fullName>
    </submittedName>
</protein>
<dbReference type="Gene3D" id="3.40.1190.20">
    <property type="match status" value="1"/>
</dbReference>
<dbReference type="GO" id="GO:0016301">
    <property type="term" value="F:kinase activity"/>
    <property type="evidence" value="ECO:0007669"/>
    <property type="project" value="UniProtKB-KW"/>
</dbReference>
<dbReference type="PROSITE" id="PS00583">
    <property type="entry name" value="PFKB_KINASES_1"/>
    <property type="match status" value="1"/>
</dbReference>
<keyword evidence="2" id="KW-0418">Kinase</keyword>
<dbReference type="RefSeq" id="WP_012002379.1">
    <property type="nucleotide sequence ID" value="NC_009828.1"/>
</dbReference>
<sequence length="255" mass="28174">MKIAVFGGTFWDVYIYGQQVHKAEVIEMCGGSGLNIAFGLWRLGFDIEFFSNVGSDYRADLILEELRALGFKNNIRKIHGKTGLHIAYNDVPIAVNRGVNELDVPVIQELLNDCDCVFLNGEIPSSCARKIIELCREKKIFVDVGPLANFDFDLKQAARDILVIGNEKECSRINCDVVKLGPKGAVFGSIKISGDGRDYVYRTGCGDVFDVVLMANLLNNEKISVALNRAVKEAEKMARTVKGAFSKMKNLGEKA</sequence>
<dbReference type="AlphaFoldDB" id="A8F414"/>
<evidence type="ECO:0000313" key="4">
    <source>
        <dbReference type="EMBL" id="ABV32898.1"/>
    </source>
</evidence>